<dbReference type="EMBL" id="ACRE02000006">
    <property type="protein sequence ID" value="EGE37562.1"/>
    <property type="molecule type" value="Genomic_DNA"/>
</dbReference>
<dbReference type="InterPro" id="IPR050168">
    <property type="entry name" value="AAA_ATPase_domain"/>
</dbReference>
<reference evidence="8" key="1">
    <citation type="submission" date="2010-02" db="EMBL/GenBank/DDBJ databases">
        <title>The Genome Sequence of Prevotella oris strain C735.</title>
        <authorList>
            <consortium name="The Broad Institute Genome Sequencing Platform"/>
            <person name="Ward D."/>
            <person name="Feldgarden M."/>
            <person name="Earl A."/>
            <person name="Young S.K."/>
            <person name="Zeng Q."/>
            <person name="Koehrsen M."/>
            <person name="Alvarado L."/>
            <person name="Berlin A."/>
            <person name="Bochicchio J."/>
            <person name="Borenstein D."/>
            <person name="Chapman S.B."/>
            <person name="Chen Z."/>
            <person name="Engels R."/>
            <person name="Freedman E."/>
            <person name="Gellesch M."/>
            <person name="Goldberg J."/>
            <person name="Griggs A."/>
            <person name="Gujja S."/>
            <person name="Heilman E."/>
            <person name="Heiman D."/>
            <person name="Hepburn T."/>
            <person name="Howarth C."/>
            <person name="Jen D."/>
            <person name="Larson L."/>
            <person name="Mehta T."/>
            <person name="Park D."/>
            <person name="Pearson M."/>
            <person name="Roberts A."/>
            <person name="Saif S."/>
            <person name="Shea T."/>
            <person name="Shenoy N."/>
            <person name="Sisk P."/>
            <person name="Stolte C."/>
            <person name="Sykes S."/>
            <person name="Thomson T."/>
            <person name="Walk T."/>
            <person name="White J."/>
            <person name="Yandava C."/>
            <person name="Sibley C.D."/>
            <person name="Field T.R."/>
            <person name="Grinwis M."/>
            <person name="Eshaghurshan C.S."/>
            <person name="Surette M.G."/>
            <person name="Haas B."/>
            <person name="Nusbaum C."/>
            <person name="Birren B."/>
        </authorList>
    </citation>
    <scope>NUCLEOTIDE SEQUENCE [LARGE SCALE GENOMIC DNA]</scope>
    <source>
        <strain evidence="8">C505</strain>
    </source>
</reference>
<evidence type="ECO:0000256" key="4">
    <source>
        <dbReference type="RuleBase" id="RU003651"/>
    </source>
</evidence>
<dbReference type="RefSeq" id="WP_004564977.1">
    <property type="nucleotide sequence ID" value="NZ_KI391967.1"/>
</dbReference>
<dbReference type="Pfam" id="PF16450">
    <property type="entry name" value="Prot_ATP_ID_OB_C"/>
    <property type="match status" value="1"/>
</dbReference>
<dbReference type="GO" id="GO:0000502">
    <property type="term" value="C:proteasome complex"/>
    <property type="evidence" value="ECO:0007669"/>
    <property type="project" value="UniProtKB-KW"/>
</dbReference>
<dbReference type="GO" id="GO:0016887">
    <property type="term" value="F:ATP hydrolysis activity"/>
    <property type="evidence" value="ECO:0007669"/>
    <property type="project" value="InterPro"/>
</dbReference>
<dbReference type="InterPro" id="IPR022482">
    <property type="entry name" value="Proteasome_ATPase"/>
</dbReference>
<dbReference type="PROSITE" id="PS00674">
    <property type="entry name" value="AAA"/>
    <property type="match status" value="1"/>
</dbReference>
<dbReference type="Gene3D" id="1.10.8.60">
    <property type="match status" value="1"/>
</dbReference>
<dbReference type="GO" id="GO:0019941">
    <property type="term" value="P:modification-dependent protein catabolic process"/>
    <property type="evidence" value="ECO:0007669"/>
    <property type="project" value="InterPro"/>
</dbReference>
<comment type="caution">
    <text evidence="7">The sequence shown here is derived from an EMBL/GenBank/DDBJ whole genome shotgun (WGS) entry which is preliminary data.</text>
</comment>
<dbReference type="Pfam" id="PF00004">
    <property type="entry name" value="AAA"/>
    <property type="match status" value="1"/>
</dbReference>
<dbReference type="InterPro" id="IPR012340">
    <property type="entry name" value="NA-bd_OB-fold"/>
</dbReference>
<keyword evidence="1 4" id="KW-0547">Nucleotide-binding</keyword>
<dbReference type="InterPro" id="IPR003959">
    <property type="entry name" value="ATPase_AAA_core"/>
</dbReference>
<dbReference type="Proteomes" id="UP000004668">
    <property type="component" value="Unassembled WGS sequence"/>
</dbReference>
<sequence length="573" mass="60380">MSERSAADAGTPQPLGMPATDFTSHQLREARARAVSLAAKNERLVTALGTARERIAELGQQLDAVTHPPVTLGLLTGLPRTRDAAGDTGDAVDAADAAEAAQPREVAVSLSGRQMLLHVHPGVDDTELQVGRRVAVNDQMLVVATLPEPCTGEAVTLEERLDDARVLVTTGAGGTRILTLSSALGRIAGTGEGIKPGDTLAADLRADVATALIERTSVEQLVVAETPDVSWADIGGLGPQIEQIRDALELPFTHPELFHAYGLRAPKGLLLYGPPGCGKTLIAKAVATSLADSPSASGITGRPPAFLNIKGPELLSKFVGETERQIRAIFDQARKAAAEDRPVVIFFDEMEALFRTRGTGVSSDVETMIVPQVLAEIDGVESLRNVVIIGASNREDMIDPAILRPGRLDVKIRINRPDVAAAEEILARHLTANLPLDPTELAAHGGDREATAASLRRVVVEALYARNEATAVLEITEAHTVSGASTRVLHLADLTSGAMLAAIVSRAKTASIKDELAGGAGGLSAARLRSAVETEARQNEEITGATTPEGWARLIGTRTSQILRVRRLGKEST</sequence>
<proteinExistence type="inferred from homology"/>
<dbReference type="SMART" id="SM00382">
    <property type="entry name" value="AAA"/>
    <property type="match status" value="1"/>
</dbReference>
<organism evidence="7 8">
    <name type="scientific">Actinomyces viscosus C505</name>
    <dbReference type="NCBI Taxonomy" id="562973"/>
    <lineage>
        <taxon>Bacteria</taxon>
        <taxon>Bacillati</taxon>
        <taxon>Actinomycetota</taxon>
        <taxon>Actinomycetes</taxon>
        <taxon>Actinomycetales</taxon>
        <taxon>Actinomycetaceae</taxon>
        <taxon>Actinomyces</taxon>
    </lineage>
</organism>
<dbReference type="NCBIfam" id="TIGR03689">
    <property type="entry name" value="pup_AAA"/>
    <property type="match status" value="1"/>
</dbReference>
<feature type="domain" description="AAA+ ATPase" evidence="6">
    <location>
        <begin position="265"/>
        <end position="418"/>
    </location>
</feature>
<dbReference type="Gene3D" id="3.40.50.300">
    <property type="entry name" value="P-loop containing nucleotide triphosphate hydrolases"/>
    <property type="match status" value="1"/>
</dbReference>
<dbReference type="PANTHER" id="PTHR23077">
    <property type="entry name" value="AAA-FAMILY ATPASE"/>
    <property type="match status" value="1"/>
</dbReference>
<dbReference type="Gene3D" id="1.20.5.170">
    <property type="match status" value="1"/>
</dbReference>
<evidence type="ECO:0000256" key="2">
    <source>
        <dbReference type="ARBA" id="ARBA00022840"/>
    </source>
</evidence>
<dbReference type="Pfam" id="PF17758">
    <property type="entry name" value="Prot_ATP_ID_OB_N"/>
    <property type="match status" value="1"/>
</dbReference>
<keyword evidence="7" id="KW-0647">Proteasome</keyword>
<keyword evidence="3" id="KW-0175">Coiled coil</keyword>
<dbReference type="InterPro" id="IPR032501">
    <property type="entry name" value="Prot_ATP_ID_OB_2nd"/>
</dbReference>
<dbReference type="Gene3D" id="2.40.50.140">
    <property type="entry name" value="Nucleic acid-binding proteins"/>
    <property type="match status" value="2"/>
</dbReference>
<dbReference type="InterPro" id="IPR003960">
    <property type="entry name" value="ATPase_AAA_CS"/>
</dbReference>
<reference evidence="7 8" key="2">
    <citation type="submission" date="2011-10" db="EMBL/GenBank/DDBJ databases">
        <title>The Genome Sequence of Actinomyces viscosus C505.</title>
        <authorList>
            <consortium name="The Broad Institute Genome Sequencing Platform"/>
            <consortium name="The Broad Institute Genome Sequencing Center for Infectious Disease"/>
            <person name="Earl A."/>
            <person name="Ward D."/>
            <person name="Feldgarden M."/>
            <person name="Gevers D."/>
            <person name="Sibley C.D."/>
            <person name="Field T.R."/>
            <person name="Grinwis M."/>
            <person name="Eshaghurshan C.S."/>
            <person name="Surette M.G."/>
            <person name="Young S.K."/>
            <person name="Zeng Q."/>
            <person name="Gargeya S."/>
            <person name="Fitzgerald M."/>
            <person name="Haas B."/>
            <person name="Abouelleil A."/>
            <person name="Alvarado L."/>
            <person name="Arachchi H.M."/>
            <person name="Berlin A."/>
            <person name="Brown A."/>
            <person name="Chapman S.B."/>
            <person name="Chen Z."/>
            <person name="Dunbar C."/>
            <person name="Freedman E."/>
            <person name="Gearin G."/>
            <person name="Goldberg J."/>
            <person name="Griggs A."/>
            <person name="Gujja S."/>
            <person name="Heiman D."/>
            <person name="Howarth C."/>
            <person name="Larson L."/>
            <person name="Lui A."/>
            <person name="MacDonald P.J.P."/>
            <person name="Montmayeur A."/>
            <person name="Murphy C."/>
            <person name="Neiman D."/>
            <person name="Pearson M."/>
            <person name="Priest M."/>
            <person name="Roberts A."/>
            <person name="Saif S."/>
            <person name="Shea T."/>
            <person name="Shenoy N."/>
            <person name="Sisk P."/>
            <person name="Stolte C."/>
            <person name="Sykes S."/>
            <person name="Wortman J."/>
            <person name="Nusbaum C."/>
            <person name="Birren B."/>
        </authorList>
    </citation>
    <scope>NUCLEOTIDE SEQUENCE [LARGE SCALE GENOMIC DNA]</scope>
    <source>
        <strain evidence="7 8">C505</strain>
    </source>
</reference>
<evidence type="ECO:0000313" key="7">
    <source>
        <dbReference type="EMBL" id="EGE37562.1"/>
    </source>
</evidence>
<keyword evidence="2 4" id="KW-0067">ATP-binding</keyword>
<evidence type="ECO:0000256" key="1">
    <source>
        <dbReference type="ARBA" id="ARBA00022741"/>
    </source>
</evidence>
<dbReference type="AlphaFoldDB" id="F2UZF8"/>
<dbReference type="eggNOG" id="COG1222">
    <property type="taxonomic scope" value="Bacteria"/>
</dbReference>
<dbReference type="PANTHER" id="PTHR23077:SF144">
    <property type="entry name" value="PROTEASOME-ASSOCIATED ATPASE"/>
    <property type="match status" value="1"/>
</dbReference>
<dbReference type="InterPro" id="IPR041626">
    <property type="entry name" value="Prot_ATP_ID_OB_N"/>
</dbReference>
<gene>
    <name evidence="7" type="ORF">HMPREF0059_01832</name>
</gene>
<evidence type="ECO:0000259" key="6">
    <source>
        <dbReference type="SMART" id="SM00382"/>
    </source>
</evidence>
<name>F2UZF8_ACTVI</name>
<dbReference type="FunFam" id="3.40.50.300:FF:001025">
    <property type="entry name" value="ATPase family, AAA domain-containing 2B"/>
    <property type="match status" value="1"/>
</dbReference>
<protein>
    <submittedName>
        <fullName evidence="7">Proteasome ATPase</fullName>
    </submittedName>
</protein>
<evidence type="ECO:0000256" key="3">
    <source>
        <dbReference type="ARBA" id="ARBA00023054"/>
    </source>
</evidence>
<dbReference type="InterPro" id="IPR003593">
    <property type="entry name" value="AAA+_ATPase"/>
</dbReference>
<evidence type="ECO:0000256" key="5">
    <source>
        <dbReference type="SAM" id="MobiDB-lite"/>
    </source>
</evidence>
<dbReference type="GO" id="GO:0005524">
    <property type="term" value="F:ATP binding"/>
    <property type="evidence" value="ECO:0007669"/>
    <property type="project" value="UniProtKB-KW"/>
</dbReference>
<dbReference type="SUPFAM" id="SSF52540">
    <property type="entry name" value="P-loop containing nucleoside triphosphate hydrolases"/>
    <property type="match status" value="1"/>
</dbReference>
<dbReference type="GO" id="GO:0010498">
    <property type="term" value="P:proteasomal protein catabolic process"/>
    <property type="evidence" value="ECO:0007669"/>
    <property type="project" value="InterPro"/>
</dbReference>
<comment type="similarity">
    <text evidence="4">Belongs to the AAA ATPase family.</text>
</comment>
<accession>F2UZF8</accession>
<dbReference type="InterPro" id="IPR027417">
    <property type="entry name" value="P-loop_NTPase"/>
</dbReference>
<dbReference type="HOGENOM" id="CLU_036054_0_0_11"/>
<evidence type="ECO:0000313" key="8">
    <source>
        <dbReference type="Proteomes" id="UP000004668"/>
    </source>
</evidence>
<feature type="region of interest" description="Disordered" evidence="5">
    <location>
        <begin position="1"/>
        <end position="20"/>
    </location>
</feature>